<keyword evidence="5 8" id="KW-0378">Hydrolase</keyword>
<evidence type="ECO:0000256" key="8">
    <source>
        <dbReference type="HAMAP-Rule" id="MF_00265"/>
    </source>
</evidence>
<dbReference type="EC" id="3.1.-.-" evidence="8"/>
<comment type="cofactor">
    <cofactor evidence="1 8">
        <name>Mg(2+)</name>
        <dbReference type="ChEBI" id="CHEBI:18420"/>
    </cofactor>
</comment>
<comment type="caution">
    <text evidence="10">The sequence shown here is derived from an EMBL/GenBank/DDBJ whole genome shotgun (WGS) entry which is preliminary data.</text>
</comment>
<dbReference type="InterPro" id="IPR002716">
    <property type="entry name" value="PIN_dom"/>
</dbReference>
<reference evidence="10 11" key="1">
    <citation type="submission" date="2020-04" db="EMBL/GenBank/DDBJ databases">
        <title>Enterovirga sp. isolate from soil.</title>
        <authorList>
            <person name="Chea S."/>
            <person name="Kim D.-U."/>
        </authorList>
    </citation>
    <scope>NUCLEOTIDE SEQUENCE [LARGE SCALE GENOMIC DNA]</scope>
    <source>
        <strain evidence="10 11">DB1703</strain>
    </source>
</reference>
<gene>
    <name evidence="8" type="primary">vapC</name>
    <name evidence="10" type="ORF">HJG44_18615</name>
</gene>
<feature type="binding site" evidence="8">
    <location>
        <position position="3"/>
    </location>
    <ligand>
        <name>Mg(2+)</name>
        <dbReference type="ChEBI" id="CHEBI:18420"/>
    </ligand>
</feature>
<dbReference type="EMBL" id="JABEPP010000005">
    <property type="protein sequence ID" value="NNM74375.1"/>
    <property type="molecule type" value="Genomic_DNA"/>
</dbReference>
<keyword evidence="3 8" id="KW-0540">Nuclease</keyword>
<evidence type="ECO:0000256" key="7">
    <source>
        <dbReference type="ARBA" id="ARBA00038093"/>
    </source>
</evidence>
<comment type="function">
    <text evidence="8">Toxic component of a toxin-antitoxin (TA) system. An RNase.</text>
</comment>
<evidence type="ECO:0000256" key="6">
    <source>
        <dbReference type="ARBA" id="ARBA00022842"/>
    </source>
</evidence>
<evidence type="ECO:0000259" key="9">
    <source>
        <dbReference type="Pfam" id="PF01850"/>
    </source>
</evidence>
<evidence type="ECO:0000313" key="11">
    <source>
        <dbReference type="Proteomes" id="UP000564885"/>
    </source>
</evidence>
<dbReference type="InterPro" id="IPR050556">
    <property type="entry name" value="Type_II_TA_system_RNase"/>
</dbReference>
<dbReference type="GO" id="GO:0004540">
    <property type="term" value="F:RNA nuclease activity"/>
    <property type="evidence" value="ECO:0007669"/>
    <property type="project" value="InterPro"/>
</dbReference>
<name>A0A849IDT2_9HYPH</name>
<evidence type="ECO:0000256" key="1">
    <source>
        <dbReference type="ARBA" id="ARBA00001946"/>
    </source>
</evidence>
<evidence type="ECO:0000256" key="3">
    <source>
        <dbReference type="ARBA" id="ARBA00022722"/>
    </source>
</evidence>
<dbReference type="GO" id="GO:0016787">
    <property type="term" value="F:hydrolase activity"/>
    <property type="evidence" value="ECO:0007669"/>
    <property type="project" value="UniProtKB-KW"/>
</dbReference>
<keyword evidence="8" id="KW-0800">Toxin</keyword>
<dbReference type="AlphaFoldDB" id="A0A849IDT2"/>
<dbReference type="PANTHER" id="PTHR33653:SF1">
    <property type="entry name" value="RIBONUCLEASE VAPC2"/>
    <property type="match status" value="1"/>
</dbReference>
<protein>
    <recommendedName>
        <fullName evidence="8">Ribonuclease VapC</fullName>
        <shortName evidence="8">RNase VapC</shortName>
        <ecNumber evidence="8">3.1.-.-</ecNumber>
    </recommendedName>
    <alternativeName>
        <fullName evidence="8">Toxin VapC</fullName>
    </alternativeName>
</protein>
<dbReference type="InterPro" id="IPR029060">
    <property type="entry name" value="PIN-like_dom_sf"/>
</dbReference>
<evidence type="ECO:0000256" key="2">
    <source>
        <dbReference type="ARBA" id="ARBA00022649"/>
    </source>
</evidence>
<sequence length="132" mass="14450">MLDTDTLIRLRRRQPAALMKRLAGLNRADAVVSVVSYGELRVGAEKSNRRADALATLETLMTLVTLAPVPTVAAIDYGEIRSHRERHGQLIGPNDLWIAAHARSAGLTLVTDNEREFRRVPGLAVENWAAAA</sequence>
<dbReference type="GO" id="GO:0000287">
    <property type="term" value="F:magnesium ion binding"/>
    <property type="evidence" value="ECO:0007669"/>
    <property type="project" value="UniProtKB-UniRule"/>
</dbReference>
<dbReference type="InterPro" id="IPR022907">
    <property type="entry name" value="VapC_family"/>
</dbReference>
<feature type="binding site" evidence="8">
    <location>
        <position position="95"/>
    </location>
    <ligand>
        <name>Mg(2+)</name>
        <dbReference type="ChEBI" id="CHEBI:18420"/>
    </ligand>
</feature>
<dbReference type="Gene3D" id="3.40.50.1010">
    <property type="entry name" value="5'-nuclease"/>
    <property type="match status" value="1"/>
</dbReference>
<accession>A0A849IDT2</accession>
<evidence type="ECO:0000256" key="4">
    <source>
        <dbReference type="ARBA" id="ARBA00022723"/>
    </source>
</evidence>
<organism evidence="10 11">
    <name type="scientific">Enterovirga aerilata</name>
    <dbReference type="NCBI Taxonomy" id="2730920"/>
    <lineage>
        <taxon>Bacteria</taxon>
        <taxon>Pseudomonadati</taxon>
        <taxon>Pseudomonadota</taxon>
        <taxon>Alphaproteobacteria</taxon>
        <taxon>Hyphomicrobiales</taxon>
        <taxon>Methylobacteriaceae</taxon>
        <taxon>Enterovirga</taxon>
    </lineage>
</organism>
<keyword evidence="4 8" id="KW-0479">Metal-binding</keyword>
<evidence type="ECO:0000313" key="10">
    <source>
        <dbReference type="EMBL" id="NNM74375.1"/>
    </source>
</evidence>
<feature type="domain" description="PIN" evidence="9">
    <location>
        <begin position="1"/>
        <end position="122"/>
    </location>
</feature>
<proteinExistence type="inferred from homology"/>
<comment type="similarity">
    <text evidence="7 8">Belongs to the PINc/VapC protein family.</text>
</comment>
<dbReference type="HAMAP" id="MF_00265">
    <property type="entry name" value="VapC_Nob1"/>
    <property type="match status" value="1"/>
</dbReference>
<dbReference type="PANTHER" id="PTHR33653">
    <property type="entry name" value="RIBONUCLEASE VAPC2"/>
    <property type="match status" value="1"/>
</dbReference>
<dbReference type="Proteomes" id="UP000564885">
    <property type="component" value="Unassembled WGS sequence"/>
</dbReference>
<keyword evidence="2 8" id="KW-1277">Toxin-antitoxin system</keyword>
<keyword evidence="6 8" id="KW-0460">Magnesium</keyword>
<evidence type="ECO:0000256" key="5">
    <source>
        <dbReference type="ARBA" id="ARBA00022801"/>
    </source>
</evidence>
<keyword evidence="11" id="KW-1185">Reference proteome</keyword>
<dbReference type="Pfam" id="PF01850">
    <property type="entry name" value="PIN"/>
    <property type="match status" value="1"/>
</dbReference>
<dbReference type="GO" id="GO:0090729">
    <property type="term" value="F:toxin activity"/>
    <property type="evidence" value="ECO:0007669"/>
    <property type="project" value="UniProtKB-KW"/>
</dbReference>
<dbReference type="SUPFAM" id="SSF88723">
    <property type="entry name" value="PIN domain-like"/>
    <property type="match status" value="1"/>
</dbReference>